<dbReference type="InterPro" id="IPR051534">
    <property type="entry name" value="CBASS_pafABC_assoc_protein"/>
</dbReference>
<protein>
    <submittedName>
        <fullName evidence="3">Putative DNA-binding transcriptional regulator YafY</fullName>
    </submittedName>
</protein>
<dbReference type="InterPro" id="IPR036390">
    <property type="entry name" value="WH_DNA-bd_sf"/>
</dbReference>
<dbReference type="Gene3D" id="1.10.10.10">
    <property type="entry name" value="Winged helix-like DNA-binding domain superfamily/Winged helix DNA-binding domain"/>
    <property type="match status" value="1"/>
</dbReference>
<dbReference type="InterPro" id="IPR013196">
    <property type="entry name" value="HTH_11"/>
</dbReference>
<gene>
    <name evidence="3" type="ORF">BJ992_001992</name>
</gene>
<keyword evidence="4" id="KW-1185">Reference proteome</keyword>
<dbReference type="RefSeq" id="WP_184979712.1">
    <property type="nucleotide sequence ID" value="NZ_BAAALO010000037.1"/>
</dbReference>
<dbReference type="Pfam" id="PF08279">
    <property type="entry name" value="HTH_11"/>
    <property type="match status" value="1"/>
</dbReference>
<evidence type="ECO:0000259" key="1">
    <source>
        <dbReference type="Pfam" id="PF08279"/>
    </source>
</evidence>
<dbReference type="PROSITE" id="PS52050">
    <property type="entry name" value="WYL"/>
    <property type="match status" value="1"/>
</dbReference>
<dbReference type="Proteomes" id="UP000555564">
    <property type="component" value="Unassembled WGS sequence"/>
</dbReference>
<dbReference type="AlphaFoldDB" id="A0A7X0ICE4"/>
<dbReference type="GO" id="GO:0003677">
    <property type="term" value="F:DNA binding"/>
    <property type="evidence" value="ECO:0007669"/>
    <property type="project" value="UniProtKB-KW"/>
</dbReference>
<organism evidence="3 4">
    <name type="scientific">Sphaerisporangium rubeum</name>
    <dbReference type="NCBI Taxonomy" id="321317"/>
    <lineage>
        <taxon>Bacteria</taxon>
        <taxon>Bacillati</taxon>
        <taxon>Actinomycetota</taxon>
        <taxon>Actinomycetes</taxon>
        <taxon>Streptosporangiales</taxon>
        <taxon>Streptosporangiaceae</taxon>
        <taxon>Sphaerisporangium</taxon>
    </lineage>
</organism>
<dbReference type="Pfam" id="PF13280">
    <property type="entry name" value="WYL"/>
    <property type="match status" value="1"/>
</dbReference>
<dbReference type="InterPro" id="IPR036388">
    <property type="entry name" value="WH-like_DNA-bd_sf"/>
</dbReference>
<comment type="caution">
    <text evidence="3">The sequence shown here is derived from an EMBL/GenBank/DDBJ whole genome shotgun (WGS) entry which is preliminary data.</text>
</comment>
<sequence length="227" mass="24524">MNRTDRLYALVEELRAISPRWRSARQLSESFGVSVRTVERDIAALQRAGVPIRAEPGRRGGYAIGEAHAPPPLDLTPAEAVAVAVALSRAGKRPFAAHAHSALRKLVAASPAPPAGSLPGEALTARRAAIAKVISDALLRTQVLRITYDDRAGATTEREVEPGVFIGGRGGLWYLVAWCRLRQDVRVFRLDRIGAAATTGEPAWPRSRLEQYVPDIAGLATEDPVRD</sequence>
<reference evidence="3 4" key="1">
    <citation type="submission" date="2020-08" db="EMBL/GenBank/DDBJ databases">
        <title>Sequencing the genomes of 1000 actinobacteria strains.</title>
        <authorList>
            <person name="Klenk H.-P."/>
        </authorList>
    </citation>
    <scope>NUCLEOTIDE SEQUENCE [LARGE SCALE GENOMIC DNA]</scope>
    <source>
        <strain evidence="3 4">DSM 44936</strain>
    </source>
</reference>
<feature type="domain" description="WYL" evidence="2">
    <location>
        <begin position="132"/>
        <end position="196"/>
    </location>
</feature>
<dbReference type="EMBL" id="JACHIU010000001">
    <property type="protein sequence ID" value="MBB6472561.1"/>
    <property type="molecule type" value="Genomic_DNA"/>
</dbReference>
<dbReference type="PANTHER" id="PTHR34580">
    <property type="match status" value="1"/>
</dbReference>
<dbReference type="InterPro" id="IPR026881">
    <property type="entry name" value="WYL_dom"/>
</dbReference>
<dbReference type="SUPFAM" id="SSF46785">
    <property type="entry name" value="Winged helix' DNA-binding domain"/>
    <property type="match status" value="1"/>
</dbReference>
<accession>A0A7X0ICE4</accession>
<name>A0A7X0ICE4_9ACTN</name>
<evidence type="ECO:0000259" key="2">
    <source>
        <dbReference type="Pfam" id="PF13280"/>
    </source>
</evidence>
<keyword evidence="3" id="KW-0238">DNA-binding</keyword>
<dbReference type="PANTHER" id="PTHR34580:SF1">
    <property type="entry name" value="PROTEIN PAFC"/>
    <property type="match status" value="1"/>
</dbReference>
<evidence type="ECO:0000313" key="3">
    <source>
        <dbReference type="EMBL" id="MBB6472561.1"/>
    </source>
</evidence>
<evidence type="ECO:0000313" key="4">
    <source>
        <dbReference type="Proteomes" id="UP000555564"/>
    </source>
</evidence>
<feature type="domain" description="Helix-turn-helix type 11" evidence="1">
    <location>
        <begin position="6"/>
        <end position="62"/>
    </location>
</feature>
<proteinExistence type="predicted"/>